<dbReference type="InterPro" id="IPR050766">
    <property type="entry name" value="Bact_Lucif_Oxidored"/>
</dbReference>
<dbReference type="GO" id="GO:0005829">
    <property type="term" value="C:cytosol"/>
    <property type="evidence" value="ECO:0007669"/>
    <property type="project" value="TreeGrafter"/>
</dbReference>
<keyword evidence="2" id="KW-0503">Monooxygenase</keyword>
<dbReference type="GO" id="GO:0016705">
    <property type="term" value="F:oxidoreductase activity, acting on paired donors, with incorporation or reduction of molecular oxygen"/>
    <property type="evidence" value="ECO:0007669"/>
    <property type="project" value="InterPro"/>
</dbReference>
<proteinExistence type="predicted"/>
<dbReference type="GO" id="GO:0004497">
    <property type="term" value="F:monooxygenase activity"/>
    <property type="evidence" value="ECO:0007669"/>
    <property type="project" value="UniProtKB-KW"/>
</dbReference>
<reference evidence="4" key="1">
    <citation type="submission" date="2023-01" db="EMBL/GenBank/DDBJ databases">
        <title>The diversity of Class Acidimicrobiia in South China Sea sediment environments and the proposal of Iamia marina sp. nov., a novel species of the genus Iamia.</title>
        <authorList>
            <person name="He Y."/>
            <person name="Tian X."/>
        </authorList>
    </citation>
    <scope>NUCLEOTIDE SEQUENCE</scope>
    <source>
        <strain evidence="4">DSM 19957</strain>
    </source>
</reference>
<organism evidence="4 5">
    <name type="scientific">Iamia majanohamensis</name>
    <dbReference type="NCBI Taxonomy" id="467976"/>
    <lineage>
        <taxon>Bacteria</taxon>
        <taxon>Bacillati</taxon>
        <taxon>Actinomycetota</taxon>
        <taxon>Acidimicrobiia</taxon>
        <taxon>Acidimicrobiales</taxon>
        <taxon>Iamiaceae</taxon>
        <taxon>Iamia</taxon>
    </lineage>
</organism>
<evidence type="ECO:0000256" key="1">
    <source>
        <dbReference type="ARBA" id="ARBA00023002"/>
    </source>
</evidence>
<keyword evidence="1" id="KW-0560">Oxidoreductase</keyword>
<evidence type="ECO:0000313" key="4">
    <source>
        <dbReference type="EMBL" id="WCO66163.1"/>
    </source>
</evidence>
<dbReference type="InterPro" id="IPR036661">
    <property type="entry name" value="Luciferase-like_sf"/>
</dbReference>
<sequence>MEFGVFAQLFVPRFERDRDPLAEHRRIMRNVEIAKAADADGFKYVWCPQHHFLDEYSHMPGPEAFLAFCAAQTERVHLGSAIFNITPPVNTPVRVAENVALLDHLTDNRFEFGTGRGSSSTEVLGFGIPSVDDTKAMWRETIREIPRMWRDEPYSYEGASFSVPERKIFPCPHGTGHPAMWVAAGSPGTFTEAGEMGLGAFCFALGKPSQMEPLLRSYKDAVGGATPVGDYVNDNIMGVTNMLCMEDRAKAFEVASDMGMNYYSTLAYHWLDNVPRPSHLPEWPAKIPEPTPEQVEQLSAEGYVAIGDPDDCARSVQRWVDLGFDQLTFSPTTNTLPTDLVLGSMELFGREVIPRFDTDPVHSTTRYREAYAASVGGSVPGPVPGLDVE</sequence>
<dbReference type="Proteomes" id="UP001216390">
    <property type="component" value="Chromosome"/>
</dbReference>
<gene>
    <name evidence="4" type="ORF">PO878_16805</name>
</gene>
<dbReference type="InterPro" id="IPR011251">
    <property type="entry name" value="Luciferase-like_dom"/>
</dbReference>
<feature type="domain" description="Luciferase-like" evidence="3">
    <location>
        <begin position="1"/>
        <end position="326"/>
    </location>
</feature>
<keyword evidence="5" id="KW-1185">Reference proteome</keyword>
<dbReference type="Gene3D" id="3.20.20.30">
    <property type="entry name" value="Luciferase-like domain"/>
    <property type="match status" value="1"/>
</dbReference>
<evidence type="ECO:0000259" key="3">
    <source>
        <dbReference type="Pfam" id="PF00296"/>
    </source>
</evidence>
<dbReference type="EMBL" id="CP116942">
    <property type="protein sequence ID" value="WCO66163.1"/>
    <property type="molecule type" value="Genomic_DNA"/>
</dbReference>
<dbReference type="PANTHER" id="PTHR30137:SF8">
    <property type="entry name" value="BLR5498 PROTEIN"/>
    <property type="match status" value="1"/>
</dbReference>
<evidence type="ECO:0000256" key="2">
    <source>
        <dbReference type="ARBA" id="ARBA00023033"/>
    </source>
</evidence>
<evidence type="ECO:0000313" key="5">
    <source>
        <dbReference type="Proteomes" id="UP001216390"/>
    </source>
</evidence>
<dbReference type="SUPFAM" id="SSF51679">
    <property type="entry name" value="Bacterial luciferase-like"/>
    <property type="match status" value="1"/>
</dbReference>
<name>A0AAE9Y819_9ACTN</name>
<dbReference type="Pfam" id="PF00296">
    <property type="entry name" value="Bac_luciferase"/>
    <property type="match status" value="1"/>
</dbReference>
<protein>
    <submittedName>
        <fullName evidence="4">LLM class flavin-dependent oxidoreductase</fullName>
    </submittedName>
</protein>
<dbReference type="AlphaFoldDB" id="A0AAE9Y819"/>
<dbReference type="PANTHER" id="PTHR30137">
    <property type="entry name" value="LUCIFERASE-LIKE MONOOXYGENASE"/>
    <property type="match status" value="1"/>
</dbReference>
<dbReference type="KEGG" id="ima:PO878_16805"/>
<dbReference type="RefSeq" id="WP_272735687.1">
    <property type="nucleotide sequence ID" value="NZ_CP116942.1"/>
</dbReference>
<accession>A0AAE9Y819</accession>